<dbReference type="CDD" id="cd04458">
    <property type="entry name" value="CSP_CDS"/>
    <property type="match status" value="1"/>
</dbReference>
<organism evidence="3">
    <name type="scientific">Schizaphis graminum</name>
    <name type="common">Green bug aphid</name>
    <dbReference type="NCBI Taxonomy" id="13262"/>
    <lineage>
        <taxon>Eukaryota</taxon>
        <taxon>Metazoa</taxon>
        <taxon>Ecdysozoa</taxon>
        <taxon>Arthropoda</taxon>
        <taxon>Hexapoda</taxon>
        <taxon>Insecta</taxon>
        <taxon>Pterygota</taxon>
        <taxon>Neoptera</taxon>
        <taxon>Paraneoptera</taxon>
        <taxon>Hemiptera</taxon>
        <taxon>Sternorrhyncha</taxon>
        <taxon>Aphidomorpha</taxon>
        <taxon>Aphidoidea</taxon>
        <taxon>Aphididae</taxon>
        <taxon>Aphidini</taxon>
        <taxon>Schizaphis</taxon>
    </lineage>
</organism>
<reference evidence="3" key="1">
    <citation type="submission" date="2018-04" db="EMBL/GenBank/DDBJ databases">
        <title>Transcriptome of Schizaphis graminum biotype I.</title>
        <authorList>
            <person name="Scully E.D."/>
            <person name="Geib S.M."/>
            <person name="Palmer N.A."/>
            <person name="Koch K."/>
            <person name="Bradshaw J."/>
            <person name="Heng-Moss T."/>
            <person name="Sarath G."/>
        </authorList>
    </citation>
    <scope>NUCLEOTIDE SEQUENCE</scope>
</reference>
<protein>
    <submittedName>
        <fullName evidence="3">Y-box-binding protein 2</fullName>
    </submittedName>
</protein>
<gene>
    <name evidence="3" type="primary">YBX2</name>
    <name evidence="3" type="ORF">g.22921</name>
</gene>
<dbReference type="InterPro" id="IPR012340">
    <property type="entry name" value="NA-bd_OB-fold"/>
</dbReference>
<dbReference type="FunFam" id="2.40.50.140:FF:000274">
    <property type="entry name" value="Mitochondrial RNA binding protein"/>
    <property type="match status" value="1"/>
</dbReference>
<feature type="domain" description="CSD" evidence="2">
    <location>
        <begin position="27"/>
        <end position="96"/>
    </location>
</feature>
<dbReference type="InterPro" id="IPR011129">
    <property type="entry name" value="CSD"/>
</dbReference>
<evidence type="ECO:0000256" key="1">
    <source>
        <dbReference type="SAM" id="MobiDB-lite"/>
    </source>
</evidence>
<accession>A0A2S2NDX7</accession>
<feature type="region of interest" description="Disordered" evidence="1">
    <location>
        <begin position="89"/>
        <end position="174"/>
    </location>
</feature>
<dbReference type="GO" id="GO:0003676">
    <property type="term" value="F:nucleic acid binding"/>
    <property type="evidence" value="ECO:0007669"/>
    <property type="project" value="InterPro"/>
</dbReference>
<dbReference type="AlphaFoldDB" id="A0A2S2NDX7"/>
<evidence type="ECO:0000259" key="2">
    <source>
        <dbReference type="PROSITE" id="PS51857"/>
    </source>
</evidence>
<dbReference type="EMBL" id="GGMR01002774">
    <property type="protein sequence ID" value="MBY15393.1"/>
    <property type="molecule type" value="Transcribed_RNA"/>
</dbReference>
<feature type="compositionally biased region" description="Basic and acidic residues" evidence="1">
    <location>
        <begin position="109"/>
        <end position="123"/>
    </location>
</feature>
<dbReference type="Gene3D" id="2.40.50.140">
    <property type="entry name" value="Nucleic acid-binding proteins"/>
    <property type="match status" value="1"/>
</dbReference>
<dbReference type="InterPro" id="IPR002059">
    <property type="entry name" value="CSP_DNA-bd"/>
</dbReference>
<feature type="compositionally biased region" description="Gly residues" evidence="1">
    <location>
        <begin position="159"/>
        <end position="168"/>
    </location>
</feature>
<dbReference type="InterPro" id="IPR050181">
    <property type="entry name" value="Cold_shock_domain"/>
</dbReference>
<dbReference type="SMART" id="SM00357">
    <property type="entry name" value="CSP"/>
    <property type="match status" value="1"/>
</dbReference>
<name>A0A2S2NDX7_SCHGA</name>
<dbReference type="PROSITE" id="PS51857">
    <property type="entry name" value="CSD_2"/>
    <property type="match status" value="1"/>
</dbReference>
<dbReference type="SUPFAM" id="SSF50249">
    <property type="entry name" value="Nucleic acid-binding proteins"/>
    <property type="match status" value="1"/>
</dbReference>
<dbReference type="InterPro" id="IPR019844">
    <property type="entry name" value="CSD_CS"/>
</dbReference>
<dbReference type="PRINTS" id="PR00050">
    <property type="entry name" value="COLDSHOCK"/>
</dbReference>
<proteinExistence type="predicted"/>
<dbReference type="PANTHER" id="PTHR11544">
    <property type="entry name" value="COLD SHOCK DOMAIN CONTAINING PROTEINS"/>
    <property type="match status" value="1"/>
</dbReference>
<dbReference type="Pfam" id="PF00313">
    <property type="entry name" value="CSD"/>
    <property type="match status" value="1"/>
</dbReference>
<dbReference type="PROSITE" id="PS00352">
    <property type="entry name" value="CSD_1"/>
    <property type="match status" value="1"/>
</dbReference>
<sequence length="174" mass="19011">MAEQLSEKTTGRLPQKNVAQKTVISVKVTGVVMWFDVKNGYGFINRNDTKEDVFVHQSAIIKNNPKKILRSVATGETVEFDVVQGRKGHEAANVTGPNGVAVKGSPYAPERRNNYRQSNREEGGDINVGDNYGYDSSPLGSGRGRGMGAPRRFFRRGNGFRGNRGTGGPPRTLD</sequence>
<evidence type="ECO:0000313" key="3">
    <source>
        <dbReference type="EMBL" id="MBY15393.1"/>
    </source>
</evidence>